<accession>A0A916JQE5</accession>
<dbReference type="Pfam" id="PF03938">
    <property type="entry name" value="OmpH"/>
    <property type="match status" value="1"/>
</dbReference>
<dbReference type="RefSeq" id="WP_258543102.1">
    <property type="nucleotide sequence ID" value="NZ_OU015584.1"/>
</dbReference>
<dbReference type="InterPro" id="IPR005632">
    <property type="entry name" value="Chaperone_Skp"/>
</dbReference>
<reference evidence="6" key="1">
    <citation type="submission" date="2021-04" db="EMBL/GenBank/DDBJ databases">
        <authorList>
            <person name="Rodrigo-Torres L."/>
            <person name="Arahal R. D."/>
            <person name="Lucena T."/>
        </authorList>
    </citation>
    <scope>NUCLEOTIDE SEQUENCE</scope>
    <source>
        <strain evidence="6">AS29M-1</strain>
    </source>
</reference>
<dbReference type="AlphaFoldDB" id="A0A916JQE5"/>
<keyword evidence="2" id="KW-0732">Signal</keyword>
<sequence length="211" mass="23598">MDVKKLTIVNVILIIAVIALFVLHFAAGNGGSGETGSTEREDGDDTTKVAMTNSSGKSLKIAWANSDTVTKYYELAKKYEATLIEQQTSAQAELENMYSKYQKKKAALEKEAPILGQVELNERLGELQQLEQQIMQAEQVLQNDLMNKEYAANASYLSMTHDFMQEIGKELGYDYIFSYRLGGQLIYVPEGDDVTYEIIDLLNEAYANHGE</sequence>
<evidence type="ECO:0008006" key="8">
    <source>
        <dbReference type="Google" id="ProtNLM"/>
    </source>
</evidence>
<dbReference type="GO" id="GO:0005829">
    <property type="term" value="C:cytosol"/>
    <property type="evidence" value="ECO:0007669"/>
    <property type="project" value="TreeGrafter"/>
</dbReference>
<evidence type="ECO:0000256" key="2">
    <source>
        <dbReference type="ARBA" id="ARBA00022729"/>
    </source>
</evidence>
<organism evidence="6 7">
    <name type="scientific">Parvicella tangerina</name>
    <dbReference type="NCBI Taxonomy" id="2829795"/>
    <lineage>
        <taxon>Bacteria</taxon>
        <taxon>Pseudomonadati</taxon>
        <taxon>Bacteroidota</taxon>
        <taxon>Flavobacteriia</taxon>
        <taxon>Flavobacteriales</taxon>
        <taxon>Parvicellaceae</taxon>
        <taxon>Parvicella</taxon>
    </lineage>
</organism>
<dbReference type="Gene3D" id="3.30.910.20">
    <property type="entry name" value="Skp domain"/>
    <property type="match status" value="1"/>
</dbReference>
<evidence type="ECO:0000256" key="3">
    <source>
        <dbReference type="SAM" id="Coils"/>
    </source>
</evidence>
<keyword evidence="5" id="KW-1133">Transmembrane helix</keyword>
<evidence type="ECO:0000256" key="1">
    <source>
        <dbReference type="ARBA" id="ARBA00009091"/>
    </source>
</evidence>
<keyword evidence="5" id="KW-0472">Membrane</keyword>
<dbReference type="PANTHER" id="PTHR35089">
    <property type="entry name" value="CHAPERONE PROTEIN SKP"/>
    <property type="match status" value="1"/>
</dbReference>
<keyword evidence="3" id="KW-0175">Coiled coil</keyword>
<dbReference type="Proteomes" id="UP000683507">
    <property type="component" value="Chromosome"/>
</dbReference>
<keyword evidence="7" id="KW-1185">Reference proteome</keyword>
<evidence type="ECO:0000256" key="5">
    <source>
        <dbReference type="SAM" id="Phobius"/>
    </source>
</evidence>
<evidence type="ECO:0000313" key="6">
    <source>
        <dbReference type="EMBL" id="CAG5085837.1"/>
    </source>
</evidence>
<evidence type="ECO:0000313" key="7">
    <source>
        <dbReference type="Proteomes" id="UP000683507"/>
    </source>
</evidence>
<feature type="region of interest" description="Disordered" evidence="4">
    <location>
        <begin position="31"/>
        <end position="51"/>
    </location>
</feature>
<dbReference type="GO" id="GO:0051082">
    <property type="term" value="F:unfolded protein binding"/>
    <property type="evidence" value="ECO:0007669"/>
    <property type="project" value="InterPro"/>
</dbReference>
<feature type="coiled-coil region" evidence="3">
    <location>
        <begin position="84"/>
        <end position="147"/>
    </location>
</feature>
<keyword evidence="5" id="KW-0812">Transmembrane</keyword>
<dbReference type="EMBL" id="OU015584">
    <property type="protein sequence ID" value="CAG5085837.1"/>
    <property type="molecule type" value="Genomic_DNA"/>
</dbReference>
<protein>
    <recommendedName>
        <fullName evidence="8">OmpH family outer membrane protein</fullName>
    </recommendedName>
</protein>
<dbReference type="SUPFAM" id="SSF111384">
    <property type="entry name" value="OmpH-like"/>
    <property type="match status" value="1"/>
</dbReference>
<dbReference type="KEGG" id="ptan:CRYO30217_02904"/>
<comment type="similarity">
    <text evidence="1">Belongs to the Skp family.</text>
</comment>
<dbReference type="PANTHER" id="PTHR35089:SF1">
    <property type="entry name" value="CHAPERONE PROTEIN SKP"/>
    <property type="match status" value="1"/>
</dbReference>
<proteinExistence type="inferred from homology"/>
<dbReference type="SMART" id="SM00935">
    <property type="entry name" value="OmpH"/>
    <property type="match status" value="1"/>
</dbReference>
<name>A0A916JQE5_9FLAO</name>
<gene>
    <name evidence="6" type="ORF">CRYO30217_02904</name>
</gene>
<dbReference type="GO" id="GO:0050821">
    <property type="term" value="P:protein stabilization"/>
    <property type="evidence" value="ECO:0007669"/>
    <property type="project" value="TreeGrafter"/>
</dbReference>
<evidence type="ECO:0000256" key="4">
    <source>
        <dbReference type="SAM" id="MobiDB-lite"/>
    </source>
</evidence>
<feature type="transmembrane region" description="Helical" evidence="5">
    <location>
        <begin position="7"/>
        <end position="27"/>
    </location>
</feature>
<dbReference type="InterPro" id="IPR024930">
    <property type="entry name" value="Skp_dom_sf"/>
</dbReference>